<dbReference type="InterPro" id="IPR007529">
    <property type="entry name" value="Znf_HIT"/>
</dbReference>
<feature type="compositionally biased region" description="Basic and acidic residues" evidence="1">
    <location>
        <begin position="403"/>
        <end position="416"/>
    </location>
</feature>
<dbReference type="SMART" id="SM01406">
    <property type="entry name" value="PAPA-1"/>
    <property type="match status" value="1"/>
</dbReference>
<dbReference type="GO" id="GO:0006338">
    <property type="term" value="P:chromatin remodeling"/>
    <property type="evidence" value="ECO:0007669"/>
    <property type="project" value="InterPro"/>
</dbReference>
<dbReference type="EMBL" id="JBBNAG010000013">
    <property type="protein sequence ID" value="KAK9084348.1"/>
    <property type="molecule type" value="Genomic_DNA"/>
</dbReference>
<name>A0AAP0E3I6_9MAGN</name>
<organism evidence="3 4">
    <name type="scientific">Stephania cephalantha</name>
    <dbReference type="NCBI Taxonomy" id="152367"/>
    <lineage>
        <taxon>Eukaryota</taxon>
        <taxon>Viridiplantae</taxon>
        <taxon>Streptophyta</taxon>
        <taxon>Embryophyta</taxon>
        <taxon>Tracheophyta</taxon>
        <taxon>Spermatophyta</taxon>
        <taxon>Magnoliopsida</taxon>
        <taxon>Ranunculales</taxon>
        <taxon>Menispermaceae</taxon>
        <taxon>Menispermoideae</taxon>
        <taxon>Cissampelideae</taxon>
        <taxon>Stephania</taxon>
    </lineage>
</organism>
<dbReference type="InterPro" id="IPR006880">
    <property type="entry name" value="INO80B_C"/>
</dbReference>
<accession>A0AAP0E3I6</accession>
<dbReference type="InterPro" id="IPR029523">
    <property type="entry name" value="INO80B/Ies2"/>
</dbReference>
<protein>
    <recommendedName>
        <fullName evidence="2">INO80 complex subunit B-like conserved region domain-containing protein</fullName>
    </recommendedName>
</protein>
<feature type="region of interest" description="Disordered" evidence="1">
    <location>
        <begin position="318"/>
        <end position="456"/>
    </location>
</feature>
<comment type="caution">
    <text evidence="3">The sequence shown here is derived from an EMBL/GenBank/DDBJ whole genome shotgun (WGS) entry which is preliminary data.</text>
</comment>
<reference evidence="3 4" key="1">
    <citation type="submission" date="2024-01" db="EMBL/GenBank/DDBJ databases">
        <title>Genome assemblies of Stephania.</title>
        <authorList>
            <person name="Yang L."/>
        </authorList>
    </citation>
    <scope>NUCLEOTIDE SEQUENCE [LARGE SCALE GENOMIC DNA]</scope>
    <source>
        <strain evidence="3">JXDWG</strain>
        <tissue evidence="3">Leaf</tissue>
    </source>
</reference>
<feature type="region of interest" description="Disordered" evidence="1">
    <location>
        <begin position="1"/>
        <end position="186"/>
    </location>
</feature>
<proteinExistence type="predicted"/>
<gene>
    <name evidence="3" type="ORF">Scep_030819</name>
</gene>
<feature type="compositionally biased region" description="Basic residues" evidence="1">
    <location>
        <begin position="334"/>
        <end position="344"/>
    </location>
</feature>
<evidence type="ECO:0000313" key="3">
    <source>
        <dbReference type="EMBL" id="KAK9084348.1"/>
    </source>
</evidence>
<dbReference type="Proteomes" id="UP001419268">
    <property type="component" value="Unassembled WGS sequence"/>
</dbReference>
<feature type="compositionally biased region" description="Basic and acidic residues" evidence="1">
    <location>
        <begin position="142"/>
        <end position="151"/>
    </location>
</feature>
<keyword evidence="4" id="KW-1185">Reference proteome</keyword>
<feature type="compositionally biased region" description="Polar residues" evidence="1">
    <location>
        <begin position="417"/>
        <end position="436"/>
    </location>
</feature>
<evidence type="ECO:0000256" key="1">
    <source>
        <dbReference type="SAM" id="MobiDB-lite"/>
    </source>
</evidence>
<dbReference type="PANTHER" id="PTHR21561:SF25">
    <property type="entry name" value="OS03G0811500 PROTEIN"/>
    <property type="match status" value="1"/>
</dbReference>
<dbReference type="CDD" id="cd23021">
    <property type="entry name" value="zf-HIT_IN80B"/>
    <property type="match status" value="1"/>
</dbReference>
<feature type="compositionally biased region" description="Basic and acidic residues" evidence="1">
    <location>
        <begin position="113"/>
        <end position="128"/>
    </location>
</feature>
<evidence type="ECO:0000313" key="4">
    <source>
        <dbReference type="Proteomes" id="UP001419268"/>
    </source>
</evidence>
<feature type="compositionally biased region" description="Acidic residues" evidence="1">
    <location>
        <begin position="379"/>
        <end position="393"/>
    </location>
</feature>
<dbReference type="AlphaFoldDB" id="A0AAP0E3I6"/>
<dbReference type="Pfam" id="PF04795">
    <property type="entry name" value="PAPA-1"/>
    <property type="match status" value="1"/>
</dbReference>
<feature type="region of interest" description="Disordered" evidence="1">
    <location>
        <begin position="204"/>
        <end position="254"/>
    </location>
</feature>
<feature type="region of interest" description="Disordered" evidence="1">
    <location>
        <begin position="266"/>
        <end position="306"/>
    </location>
</feature>
<dbReference type="GO" id="GO:0031011">
    <property type="term" value="C:Ino80 complex"/>
    <property type="evidence" value="ECO:0007669"/>
    <property type="project" value="InterPro"/>
</dbReference>
<dbReference type="PANTHER" id="PTHR21561">
    <property type="entry name" value="INO80 COMPLEX SUBUNIT B"/>
    <property type="match status" value="1"/>
</dbReference>
<evidence type="ECO:0000259" key="2">
    <source>
        <dbReference type="SMART" id="SM01406"/>
    </source>
</evidence>
<dbReference type="Pfam" id="PF04438">
    <property type="entry name" value="zf-HIT"/>
    <property type="match status" value="1"/>
</dbReference>
<sequence length="604" mass="67153">MEGIGVGSAVKKKRSDRSAFRRPRSDSQQFVESHDTSPPSSAPASDNVGKVSSDENNGYDTSSRRKEFNLNQCASRVVSANGAEGETGSRRNWMDKGAFGGFNGFHSNGSSRGSDERGRSGSDVKRSSEGVLAPANWKSGNKIKETHDVHQRKPNSYTGFRKDGESWNPGRSALVSDVQGNESKPSKVKLKVGGVTRLIHAKTSVDGAAVRGVSSLKSSRPSNIPRPRPKLILQENSDDDPSPPASKASGLQGYLGKKEISLKVKMPEENLSENQTEKCEAVRKSKRVPKRRVLDGSFNDGDEDDEIRYLERLKNSKVPDYVAECEEDEDEGSRKHKRISKVSRGRMADDDDDEVLDYDSYRPARDGKKRSKSEKVAEDTDYEEEEELASDGEPEVRRKKQKKESVDSFVEGKKEMSLTTRQRALQSGKDTTNGSSLIEFPNGLPPAPSRKKKEQLSEVEQQLKKAEAAQRRRLQVEKAARESEAEAIRKILGQDSTRKKREDKIKQRRDELAQERAAKGMELEQDQVRWVSNSTGNFVIFPKEAALPCIFDPKPCSYPPPREKCAGPSCANPYKYRHSKLNIPLCSLQCYKAVAAQTLPTPTC</sequence>
<feature type="compositionally biased region" description="Basic and acidic residues" evidence="1">
    <location>
        <begin position="16"/>
        <end position="25"/>
    </location>
</feature>
<feature type="domain" description="INO80 complex subunit B-like conserved region" evidence="2">
    <location>
        <begin position="460"/>
        <end position="545"/>
    </location>
</feature>